<evidence type="ECO:0000256" key="1">
    <source>
        <dbReference type="ARBA" id="ARBA00004123"/>
    </source>
</evidence>
<dbReference type="EMBL" id="NJET01000063">
    <property type="protein sequence ID" value="PHH62796.1"/>
    <property type="molecule type" value="Genomic_DNA"/>
</dbReference>
<organism evidence="4 5">
    <name type="scientific">Ophiocordyceps australis</name>
    <dbReference type="NCBI Taxonomy" id="1399860"/>
    <lineage>
        <taxon>Eukaryota</taxon>
        <taxon>Fungi</taxon>
        <taxon>Dikarya</taxon>
        <taxon>Ascomycota</taxon>
        <taxon>Pezizomycotina</taxon>
        <taxon>Sordariomycetes</taxon>
        <taxon>Hypocreomycetidae</taxon>
        <taxon>Hypocreales</taxon>
        <taxon>Ophiocordycipitaceae</taxon>
        <taxon>Ophiocordyceps</taxon>
    </lineage>
</organism>
<evidence type="ECO:0000259" key="3">
    <source>
        <dbReference type="Pfam" id="PF13934"/>
    </source>
</evidence>
<proteinExistence type="predicted"/>
<dbReference type="Proteomes" id="UP000226192">
    <property type="component" value="Unassembled WGS sequence"/>
</dbReference>
<evidence type="ECO:0000313" key="5">
    <source>
        <dbReference type="Proteomes" id="UP000226192"/>
    </source>
</evidence>
<keyword evidence="5" id="KW-1185">Reference proteome</keyword>
<sequence length="307" mass="34521">MIDYSDFRHVFGSSPALSYDRKLVSSIDEHRKKLDGTLFMDRIMKALCTSRAIKTYPPKSEASLRQLHQQICETDMLEPQKLSLLYYLLLDLDVAGSSNPAAEHFAAESGMPQSYQIFIKGLWLMDKESWTRALEYVSHPSLSPDFSDEIIIVLAQHAPKVQGSLALSYFYAVRPMLQSSLALELLFDAMTLASTVEALVFSRSQPQHTREQLFQRWLRFIVGGSTGHHSGSCGQELAFIPFDSTEEAWFEQYLSVGPGRGLKRAKDTLLMRKIAGDRYAEVAKQRAVGPWAAVVEGIRHGIEGQTE</sequence>
<evidence type="ECO:0000313" key="4">
    <source>
        <dbReference type="EMBL" id="PHH62796.1"/>
    </source>
</evidence>
<keyword evidence="2" id="KW-0539">Nucleus</keyword>
<name>A0A2C5Y545_9HYPO</name>
<gene>
    <name evidence="4" type="ORF">CDD81_6688</name>
</gene>
<dbReference type="OrthoDB" id="20729at2759"/>
<dbReference type="Pfam" id="PF13934">
    <property type="entry name" value="ELYS"/>
    <property type="match status" value="1"/>
</dbReference>
<feature type="domain" description="ELYS-like" evidence="3">
    <location>
        <begin position="37"/>
        <end position="255"/>
    </location>
</feature>
<comment type="caution">
    <text evidence="4">The sequence shown here is derived from an EMBL/GenBank/DDBJ whole genome shotgun (WGS) entry which is preliminary data.</text>
</comment>
<comment type="subcellular location">
    <subcellularLocation>
        <location evidence="1">Nucleus</location>
    </subcellularLocation>
</comment>
<dbReference type="GO" id="GO:0005634">
    <property type="term" value="C:nucleus"/>
    <property type="evidence" value="ECO:0007669"/>
    <property type="project" value="UniProtKB-SubCell"/>
</dbReference>
<evidence type="ECO:0000256" key="2">
    <source>
        <dbReference type="ARBA" id="ARBA00023242"/>
    </source>
</evidence>
<reference evidence="4 5" key="1">
    <citation type="submission" date="2017-06" db="EMBL/GenBank/DDBJ databases">
        <title>Ant-infecting Ophiocordyceps genomes reveal a high diversity of potential behavioral manipulation genes and a possible major role for enterotoxins.</title>
        <authorList>
            <person name="De Bekker C."/>
            <person name="Evans H.C."/>
            <person name="Brachmann A."/>
            <person name="Hughes D.P."/>
        </authorList>
    </citation>
    <scope>NUCLEOTIDE SEQUENCE [LARGE SCALE GENOMIC DNA]</scope>
    <source>
        <strain evidence="4 5">Map64</strain>
    </source>
</reference>
<dbReference type="AlphaFoldDB" id="A0A2C5Y545"/>
<dbReference type="STRING" id="1399860.A0A2C5Y545"/>
<protein>
    <recommendedName>
        <fullName evidence="3">ELYS-like domain-containing protein</fullName>
    </recommendedName>
</protein>
<accession>A0A2C5Y545</accession>
<dbReference type="InterPro" id="IPR025151">
    <property type="entry name" value="ELYS_dom"/>
</dbReference>